<evidence type="ECO:0000259" key="11">
    <source>
        <dbReference type="PROSITE" id="PS51677"/>
    </source>
</evidence>
<dbReference type="InterPro" id="IPR001002">
    <property type="entry name" value="Chitin-bd_1"/>
</dbReference>
<dbReference type="Gene3D" id="3.20.20.370">
    <property type="entry name" value="Glycoside hydrolase/deacetylase"/>
    <property type="match status" value="1"/>
</dbReference>
<keyword evidence="3" id="KW-0479">Metal-binding</keyword>
<dbReference type="CDD" id="cd00035">
    <property type="entry name" value="ChtBD1"/>
    <property type="match status" value="1"/>
</dbReference>
<evidence type="ECO:0000256" key="1">
    <source>
        <dbReference type="ARBA" id="ARBA00001941"/>
    </source>
</evidence>
<comment type="cofactor">
    <cofactor evidence="1">
        <name>Co(2+)</name>
        <dbReference type="ChEBI" id="CHEBI:48828"/>
    </cofactor>
</comment>
<reference evidence="12 13" key="1">
    <citation type="journal article" date="2018" name="BMC Genomics">
        <title>Comparative genome analyses reveal sequence features reflecting distinct modes of host-adaptation between dicot and monocot powdery mildew.</title>
        <authorList>
            <person name="Wu Y."/>
            <person name="Ma X."/>
            <person name="Pan Z."/>
            <person name="Kale S.D."/>
            <person name="Song Y."/>
            <person name="King H."/>
            <person name="Zhang Q."/>
            <person name="Presley C."/>
            <person name="Deng X."/>
            <person name="Wei C.I."/>
            <person name="Xiao S."/>
        </authorList>
    </citation>
    <scope>NUCLEOTIDE SEQUENCE [LARGE SCALE GENOMIC DNA]</scope>
    <source>
        <strain evidence="12">UMSG3</strain>
    </source>
</reference>
<evidence type="ECO:0000256" key="7">
    <source>
        <dbReference type="ARBA" id="ARBA00023285"/>
    </source>
</evidence>
<dbReference type="PROSITE" id="PS51677">
    <property type="entry name" value="NODB"/>
    <property type="match status" value="1"/>
</dbReference>
<proteinExistence type="predicted"/>
<keyword evidence="7" id="KW-0170">Cobalt</keyword>
<name>A0A420H7X8_9PEZI</name>
<evidence type="ECO:0000313" key="12">
    <source>
        <dbReference type="EMBL" id="RKF53544.1"/>
    </source>
</evidence>
<dbReference type="AlphaFoldDB" id="A0A420H7X8"/>
<dbReference type="InterPro" id="IPR011330">
    <property type="entry name" value="Glyco_hydro/deAcase_b/a-brl"/>
</dbReference>
<feature type="disulfide bond" evidence="8">
    <location>
        <begin position="32"/>
        <end position="44"/>
    </location>
</feature>
<evidence type="ECO:0000256" key="6">
    <source>
        <dbReference type="ARBA" id="ARBA00023277"/>
    </source>
</evidence>
<dbReference type="EMBL" id="MCBQ01021785">
    <property type="protein sequence ID" value="RKF53544.1"/>
    <property type="molecule type" value="Genomic_DNA"/>
</dbReference>
<keyword evidence="8" id="KW-1015">Disulfide bond</keyword>
<keyword evidence="13" id="KW-1185">Reference proteome</keyword>
<organism evidence="12 13">
    <name type="scientific">Golovinomyces cichoracearum</name>
    <dbReference type="NCBI Taxonomy" id="62708"/>
    <lineage>
        <taxon>Eukaryota</taxon>
        <taxon>Fungi</taxon>
        <taxon>Dikarya</taxon>
        <taxon>Ascomycota</taxon>
        <taxon>Pezizomycotina</taxon>
        <taxon>Leotiomycetes</taxon>
        <taxon>Erysiphales</taxon>
        <taxon>Erysiphaceae</taxon>
        <taxon>Golovinomyces</taxon>
    </lineage>
</organism>
<sequence length="324" mass="35680">MRGFSLFTTLTICLFSKLYAAENTCGPNVGSCAADECCSLAGFCGKSPDYCVSPECQFRYGPACDANRIPTGSNTTSIPRTAIGNILYGADGIYDCANAGDVALTFDDGPGPYTSHILDLLDKYNAKGTFFISGNNNGKGAIDTTSLPWPDLIRRMYRSGHQVASHTWSHADLSRLSSSERRNEMIKNEMALRNILGVIPTYMRPPYSSCSADSGCQADMKDLGYHITYFDLDTQDYLNDSPDQIGKSKTIFDNAFAGKSNTDSEFLAISHDIHEQTSEQLVEYMLKGLKSRGYNSVTVGTCLGEPKENWYRIDGSFRSRYHKT</sequence>
<evidence type="ECO:0000256" key="3">
    <source>
        <dbReference type="ARBA" id="ARBA00022723"/>
    </source>
</evidence>
<evidence type="ECO:0000256" key="5">
    <source>
        <dbReference type="ARBA" id="ARBA00022801"/>
    </source>
</evidence>
<dbReference type="InterPro" id="IPR002509">
    <property type="entry name" value="NODB_dom"/>
</dbReference>
<feature type="disulfide bond" evidence="8">
    <location>
        <begin position="37"/>
        <end position="51"/>
    </location>
</feature>
<dbReference type="SUPFAM" id="SSF57016">
    <property type="entry name" value="Plant lectins/antimicrobial peptides"/>
    <property type="match status" value="1"/>
</dbReference>
<keyword evidence="2 8" id="KW-0147">Chitin-binding</keyword>
<dbReference type="PANTHER" id="PTHR46471:SF4">
    <property type="entry name" value="CHITIN DEACETYLASE"/>
    <property type="match status" value="1"/>
</dbReference>
<dbReference type="SUPFAM" id="SSF88713">
    <property type="entry name" value="Glycoside hydrolase/deacetylase"/>
    <property type="match status" value="1"/>
</dbReference>
<dbReference type="GO" id="GO:0008061">
    <property type="term" value="F:chitin binding"/>
    <property type="evidence" value="ECO:0007669"/>
    <property type="project" value="UniProtKB-UniRule"/>
</dbReference>
<comment type="caution">
    <text evidence="12">The sequence shown here is derived from an EMBL/GenBank/DDBJ whole genome shotgun (WGS) entry which is preliminary data.</text>
</comment>
<dbReference type="GO" id="GO:0005975">
    <property type="term" value="P:carbohydrate metabolic process"/>
    <property type="evidence" value="ECO:0007669"/>
    <property type="project" value="InterPro"/>
</dbReference>
<evidence type="ECO:0000259" key="10">
    <source>
        <dbReference type="PROSITE" id="PS50941"/>
    </source>
</evidence>
<dbReference type="PROSITE" id="PS00026">
    <property type="entry name" value="CHIT_BIND_I_1"/>
    <property type="match status" value="1"/>
</dbReference>
<gene>
    <name evidence="12" type="ORF">GcM3_217009</name>
</gene>
<keyword evidence="6" id="KW-0119">Carbohydrate metabolism</keyword>
<comment type="caution">
    <text evidence="8">Lacks conserved residue(s) required for the propagation of feature annotation.</text>
</comment>
<keyword evidence="4 9" id="KW-0732">Signal</keyword>
<dbReference type="CDD" id="cd10951">
    <property type="entry name" value="CE4_ClCDA_like"/>
    <property type="match status" value="1"/>
</dbReference>
<feature type="domain" description="NodB homology" evidence="11">
    <location>
        <begin position="100"/>
        <end position="297"/>
    </location>
</feature>
<feature type="signal peptide" evidence="9">
    <location>
        <begin position="1"/>
        <end position="20"/>
    </location>
</feature>
<dbReference type="GO" id="GO:0016810">
    <property type="term" value="F:hydrolase activity, acting on carbon-nitrogen (but not peptide) bonds"/>
    <property type="evidence" value="ECO:0007669"/>
    <property type="project" value="InterPro"/>
</dbReference>
<evidence type="ECO:0000256" key="2">
    <source>
        <dbReference type="ARBA" id="ARBA00022669"/>
    </source>
</evidence>
<dbReference type="Pfam" id="PF01522">
    <property type="entry name" value="Polysacc_deac_1"/>
    <property type="match status" value="1"/>
</dbReference>
<evidence type="ECO:0000256" key="4">
    <source>
        <dbReference type="ARBA" id="ARBA00022729"/>
    </source>
</evidence>
<dbReference type="Gene3D" id="3.30.60.10">
    <property type="entry name" value="Endochitinase-like"/>
    <property type="match status" value="1"/>
</dbReference>
<dbReference type="InterPro" id="IPR036861">
    <property type="entry name" value="Endochitinase-like_sf"/>
</dbReference>
<keyword evidence="5" id="KW-0378">Hydrolase</keyword>
<evidence type="ECO:0000256" key="8">
    <source>
        <dbReference type="PROSITE-ProRule" id="PRU00261"/>
    </source>
</evidence>
<dbReference type="PROSITE" id="PS50941">
    <property type="entry name" value="CHIT_BIND_I_2"/>
    <property type="match status" value="1"/>
</dbReference>
<evidence type="ECO:0000256" key="9">
    <source>
        <dbReference type="SAM" id="SignalP"/>
    </source>
</evidence>
<dbReference type="GO" id="GO:0046872">
    <property type="term" value="F:metal ion binding"/>
    <property type="evidence" value="ECO:0007669"/>
    <property type="project" value="UniProtKB-KW"/>
</dbReference>
<evidence type="ECO:0000313" key="13">
    <source>
        <dbReference type="Proteomes" id="UP000283383"/>
    </source>
</evidence>
<protein>
    <submittedName>
        <fullName evidence="12">Chitin deacetylase</fullName>
    </submittedName>
</protein>
<dbReference type="InterPro" id="IPR018371">
    <property type="entry name" value="Chitin-binding_1_CS"/>
</dbReference>
<dbReference type="STRING" id="62708.A0A420H7X8"/>
<dbReference type="Proteomes" id="UP000283383">
    <property type="component" value="Unassembled WGS sequence"/>
</dbReference>
<feature type="domain" description="Chitin-binding type-1" evidence="10">
    <location>
        <begin position="22"/>
        <end position="66"/>
    </location>
</feature>
<dbReference type="PANTHER" id="PTHR46471">
    <property type="entry name" value="CHITIN DEACETYLASE"/>
    <property type="match status" value="1"/>
</dbReference>
<feature type="chain" id="PRO_5019132489" evidence="9">
    <location>
        <begin position="21"/>
        <end position="324"/>
    </location>
</feature>
<accession>A0A420H7X8</accession>